<dbReference type="AlphaFoldDB" id="A0AAD8VIJ5"/>
<keyword evidence="4" id="KW-0788">Thiol protease</keyword>
<feature type="compositionally biased region" description="Basic and acidic residues" evidence="5">
    <location>
        <begin position="197"/>
        <end position="207"/>
    </location>
</feature>
<keyword evidence="2" id="KW-0645">Protease</keyword>
<feature type="compositionally biased region" description="Basic and acidic residues" evidence="5">
    <location>
        <begin position="23"/>
        <end position="41"/>
    </location>
</feature>
<evidence type="ECO:0000313" key="7">
    <source>
        <dbReference type="EMBL" id="KAK1606035.1"/>
    </source>
</evidence>
<dbReference type="Proteomes" id="UP001231189">
    <property type="component" value="Unassembled WGS sequence"/>
</dbReference>
<protein>
    <recommendedName>
        <fullName evidence="6">Ubiquitin-like protease family profile domain-containing protein</fullName>
    </recommendedName>
</protein>
<evidence type="ECO:0000256" key="4">
    <source>
        <dbReference type="ARBA" id="ARBA00022807"/>
    </source>
</evidence>
<comment type="caution">
    <text evidence="7">The sequence shown here is derived from an EMBL/GenBank/DDBJ whole genome shotgun (WGS) entry which is preliminary data.</text>
</comment>
<evidence type="ECO:0000313" key="8">
    <source>
        <dbReference type="Proteomes" id="UP001231189"/>
    </source>
</evidence>
<name>A0AAD8VIJ5_LOLMU</name>
<evidence type="ECO:0000256" key="2">
    <source>
        <dbReference type="ARBA" id="ARBA00022670"/>
    </source>
</evidence>
<dbReference type="EMBL" id="JAUUTY010000007">
    <property type="protein sequence ID" value="KAK1606035.1"/>
    <property type="molecule type" value="Genomic_DNA"/>
</dbReference>
<dbReference type="InterPro" id="IPR003653">
    <property type="entry name" value="Peptidase_C48_C"/>
</dbReference>
<dbReference type="GO" id="GO:0016926">
    <property type="term" value="P:protein desumoylation"/>
    <property type="evidence" value="ECO:0007669"/>
    <property type="project" value="UniProtKB-ARBA"/>
</dbReference>
<dbReference type="SUPFAM" id="SSF54001">
    <property type="entry name" value="Cysteine proteinases"/>
    <property type="match status" value="1"/>
</dbReference>
<evidence type="ECO:0000256" key="1">
    <source>
        <dbReference type="ARBA" id="ARBA00005234"/>
    </source>
</evidence>
<dbReference type="PANTHER" id="PTHR46915:SF2">
    <property type="entry name" value="UBIQUITIN-LIKE PROTEASE 4"/>
    <property type="match status" value="1"/>
</dbReference>
<dbReference type="PROSITE" id="PS50600">
    <property type="entry name" value="ULP_PROTEASE"/>
    <property type="match status" value="1"/>
</dbReference>
<evidence type="ECO:0000256" key="3">
    <source>
        <dbReference type="ARBA" id="ARBA00022801"/>
    </source>
</evidence>
<feature type="compositionally biased region" description="Basic and acidic residues" evidence="5">
    <location>
        <begin position="311"/>
        <end position="332"/>
    </location>
</feature>
<dbReference type="PANTHER" id="PTHR46915">
    <property type="entry name" value="UBIQUITIN-LIKE PROTEASE 4-RELATED"/>
    <property type="match status" value="1"/>
</dbReference>
<dbReference type="Pfam" id="PF02902">
    <property type="entry name" value="Peptidase_C48"/>
    <property type="match status" value="1"/>
</dbReference>
<feature type="region of interest" description="Disordered" evidence="5">
    <location>
        <begin position="118"/>
        <end position="358"/>
    </location>
</feature>
<feature type="domain" description="Ubiquitin-like protease family profile" evidence="6">
    <location>
        <begin position="539"/>
        <end position="730"/>
    </location>
</feature>
<feature type="region of interest" description="Disordered" evidence="5">
    <location>
        <begin position="1"/>
        <end position="89"/>
    </location>
</feature>
<dbReference type="InterPro" id="IPR038765">
    <property type="entry name" value="Papain-like_cys_pep_sf"/>
</dbReference>
<keyword evidence="3" id="KW-0378">Hydrolase</keyword>
<dbReference type="GO" id="GO:0006508">
    <property type="term" value="P:proteolysis"/>
    <property type="evidence" value="ECO:0007669"/>
    <property type="project" value="UniProtKB-KW"/>
</dbReference>
<organism evidence="7 8">
    <name type="scientific">Lolium multiflorum</name>
    <name type="common">Italian ryegrass</name>
    <name type="synonym">Lolium perenne subsp. multiflorum</name>
    <dbReference type="NCBI Taxonomy" id="4521"/>
    <lineage>
        <taxon>Eukaryota</taxon>
        <taxon>Viridiplantae</taxon>
        <taxon>Streptophyta</taxon>
        <taxon>Embryophyta</taxon>
        <taxon>Tracheophyta</taxon>
        <taxon>Spermatophyta</taxon>
        <taxon>Magnoliopsida</taxon>
        <taxon>Liliopsida</taxon>
        <taxon>Poales</taxon>
        <taxon>Poaceae</taxon>
        <taxon>BOP clade</taxon>
        <taxon>Pooideae</taxon>
        <taxon>Poodae</taxon>
        <taxon>Poeae</taxon>
        <taxon>Poeae Chloroplast Group 2 (Poeae type)</taxon>
        <taxon>Loliodinae</taxon>
        <taxon>Loliinae</taxon>
        <taxon>Lolium</taxon>
    </lineage>
</organism>
<keyword evidence="8" id="KW-1185">Reference proteome</keyword>
<feature type="compositionally biased region" description="Acidic residues" evidence="5">
    <location>
        <begin position="279"/>
        <end position="293"/>
    </location>
</feature>
<feature type="region of interest" description="Disordered" evidence="5">
    <location>
        <begin position="465"/>
        <end position="492"/>
    </location>
</feature>
<dbReference type="Gene3D" id="3.30.310.130">
    <property type="entry name" value="Ubiquitin-related"/>
    <property type="match status" value="1"/>
</dbReference>
<feature type="compositionally biased region" description="Basic and acidic residues" evidence="5">
    <location>
        <begin position="465"/>
        <end position="476"/>
    </location>
</feature>
<accession>A0AAD8VIJ5</accession>
<dbReference type="GO" id="GO:0008234">
    <property type="term" value="F:cysteine-type peptidase activity"/>
    <property type="evidence" value="ECO:0007669"/>
    <property type="project" value="UniProtKB-KW"/>
</dbReference>
<evidence type="ECO:0000259" key="6">
    <source>
        <dbReference type="PROSITE" id="PS50600"/>
    </source>
</evidence>
<evidence type="ECO:0000256" key="5">
    <source>
        <dbReference type="SAM" id="MobiDB-lite"/>
    </source>
</evidence>
<dbReference type="Gene3D" id="1.10.418.20">
    <property type="match status" value="1"/>
</dbReference>
<feature type="region of interest" description="Disordered" evidence="5">
    <location>
        <begin position="795"/>
        <end position="839"/>
    </location>
</feature>
<reference evidence="7" key="1">
    <citation type="submission" date="2023-07" db="EMBL/GenBank/DDBJ databases">
        <title>A chromosome-level genome assembly of Lolium multiflorum.</title>
        <authorList>
            <person name="Chen Y."/>
            <person name="Copetti D."/>
            <person name="Kolliker R."/>
            <person name="Studer B."/>
        </authorList>
    </citation>
    <scope>NUCLEOTIDE SEQUENCE</scope>
    <source>
        <strain evidence="7">02402/16</strain>
        <tissue evidence="7">Leaf</tissue>
    </source>
</reference>
<proteinExistence type="inferred from homology"/>
<gene>
    <name evidence="7" type="ORF">QYE76_029708</name>
</gene>
<feature type="compositionally biased region" description="Basic and acidic residues" evidence="5">
    <location>
        <begin position="129"/>
        <end position="147"/>
    </location>
</feature>
<comment type="similarity">
    <text evidence="1">Belongs to the peptidase C48 family.</text>
</comment>
<sequence length="839" mass="94374">MSSTAEVPIEDAAGEWVKNPASKVEKKPAPEKDKNSTREDGGIGVNLMLGKEQHEIDPQAQNSRNDKKTLEPIEAEEPASEGNSAAIKNREHISLSNKAGSYLPSNIVQTQLLAIPEEEAASKKPQLKMKKEKERKTAKLVKIKKEQQLGGVDKTQFPVEPHMPGDGEQAHSLCVPEEEDASRNLQMKKEEKKRKRIELEEIKKDEQLGGADKTQFPVEPHMPSDAEKAHSLCVPEEEDGSSPPSALPFPVSPLAQLRRRAPVNAMATASPEPLSSGQEGDEDEEVRLDDESDQALKEKLQRIQYGLNKFNPRDGGKKYRLLRDSINRELARRQAARSASPQPRPPCPPGHQGEPDNSRCERIIQSRHAESSGLPSDSNENHGVTKSDFFSAFKVDDEAGLDLPCMEITSASPSKPKTSVESEGKFCEVDESCETDGQPTCLSTEVSCMDNSIDLENLSPGDAFKDNGHNRIHEHASTPSRKRKGDDPGAFSMRLRSRKVQEVVLLDGDARHSESADKITNKRDAMKIYYPSSEHPQSVELSHDDIKCLEPESLLSSPIMNFYIMYLQQPMSSISIPKGKCHIFNTYFFSKLEALISKVDKASYFLKLRRWWKGIDIFRKAYILFPVHADTHWSLVIICMPSKEDQSGLIILHLDSLKFHRSRHIFSVVERFLKEEWSYLNKNGSLEECPIQEMVWKNLPRKIEKKPIAVPQQENEYDCGLFVLYYMQRFIEQAPERLHKKDLSMFGKRWFQPEEASALRTKIQSVLLQLFHEAKPNNNTPEQQTTGPSLVEAKSKNNLMEPTVPEQPVEGSSAKLASPNHLDGSSTQPTSFEHPLECS</sequence>